<evidence type="ECO:0000256" key="2">
    <source>
        <dbReference type="ARBA" id="ARBA00022989"/>
    </source>
</evidence>
<feature type="region of interest" description="Disordered" evidence="4">
    <location>
        <begin position="1"/>
        <end position="66"/>
    </location>
</feature>
<dbReference type="InterPro" id="IPR036640">
    <property type="entry name" value="ABC1_TM_sf"/>
</dbReference>
<keyword evidence="2 5" id="KW-1133">Transmembrane helix</keyword>
<keyword evidence="1 5" id="KW-0812">Transmembrane</keyword>
<evidence type="ECO:0000256" key="1">
    <source>
        <dbReference type="ARBA" id="ARBA00022692"/>
    </source>
</evidence>
<keyword evidence="3 5" id="KW-0472">Membrane</keyword>
<gene>
    <name evidence="6" type="ORF">Aory04_001113800</name>
</gene>
<dbReference type="Gene3D" id="1.20.1560.10">
    <property type="entry name" value="ABC transporter type 1, transmembrane domain"/>
    <property type="match status" value="1"/>
</dbReference>
<dbReference type="GO" id="GO:0005524">
    <property type="term" value="F:ATP binding"/>
    <property type="evidence" value="ECO:0007669"/>
    <property type="project" value="InterPro"/>
</dbReference>
<evidence type="ECO:0000256" key="4">
    <source>
        <dbReference type="SAM" id="MobiDB-lite"/>
    </source>
</evidence>
<sequence>MTSVEKAGGSSPATAIENEKSISNSASGSTIAPPAGKEQGTRPSSSHKSDRVGDNNDDDDALYSHLPEHEKQILKKQLDADERKVPFVALFRYASRMDILIMFISAICAIAAGAALPLFTVCLN</sequence>
<evidence type="ECO:0000313" key="6">
    <source>
        <dbReference type="EMBL" id="GMG36024.1"/>
    </source>
</evidence>
<feature type="compositionally biased region" description="Polar residues" evidence="4">
    <location>
        <begin position="21"/>
        <end position="30"/>
    </location>
</feature>
<evidence type="ECO:0000313" key="7">
    <source>
        <dbReference type="Proteomes" id="UP001165205"/>
    </source>
</evidence>
<comment type="caution">
    <text evidence="6">The sequence shown here is derived from an EMBL/GenBank/DDBJ whole genome shotgun (WGS) entry which is preliminary data.</text>
</comment>
<dbReference type="EMBL" id="BSYA01000187">
    <property type="protein sequence ID" value="GMG36024.1"/>
    <property type="molecule type" value="Genomic_DNA"/>
</dbReference>
<feature type="transmembrane region" description="Helical" evidence="5">
    <location>
        <begin position="99"/>
        <end position="119"/>
    </location>
</feature>
<dbReference type="AlphaFoldDB" id="A0AAN4YT47"/>
<proteinExistence type="predicted"/>
<dbReference type="Proteomes" id="UP001165205">
    <property type="component" value="Unassembled WGS sequence"/>
</dbReference>
<accession>A0AAN4YT47</accession>
<name>A0AAN4YT47_ASPOZ</name>
<dbReference type="GO" id="GO:0016020">
    <property type="term" value="C:membrane"/>
    <property type="evidence" value="ECO:0007669"/>
    <property type="project" value="InterPro"/>
</dbReference>
<evidence type="ECO:0000256" key="3">
    <source>
        <dbReference type="ARBA" id="ARBA00023136"/>
    </source>
</evidence>
<protein>
    <submittedName>
        <fullName evidence="6">Unnamed protein product</fullName>
    </submittedName>
</protein>
<reference evidence="6" key="1">
    <citation type="submission" date="2023-04" db="EMBL/GenBank/DDBJ databases">
        <title>Aspergillus oryzae NBRC 4228.</title>
        <authorList>
            <person name="Ichikawa N."/>
            <person name="Sato H."/>
            <person name="Tonouchi N."/>
        </authorList>
    </citation>
    <scope>NUCLEOTIDE SEQUENCE</scope>
    <source>
        <strain evidence="6">NBRC 4228</strain>
    </source>
</reference>
<organism evidence="6 7">
    <name type="scientific">Aspergillus oryzae</name>
    <name type="common">Yellow koji mold</name>
    <dbReference type="NCBI Taxonomy" id="5062"/>
    <lineage>
        <taxon>Eukaryota</taxon>
        <taxon>Fungi</taxon>
        <taxon>Dikarya</taxon>
        <taxon>Ascomycota</taxon>
        <taxon>Pezizomycotina</taxon>
        <taxon>Eurotiomycetes</taxon>
        <taxon>Eurotiomycetidae</taxon>
        <taxon>Eurotiales</taxon>
        <taxon>Aspergillaceae</taxon>
        <taxon>Aspergillus</taxon>
        <taxon>Aspergillus subgen. Circumdati</taxon>
    </lineage>
</organism>
<evidence type="ECO:0000256" key="5">
    <source>
        <dbReference type="SAM" id="Phobius"/>
    </source>
</evidence>